<name>A0A0A2MJ67_9FLAO</name>
<keyword evidence="2" id="KW-1185">Reference proteome</keyword>
<dbReference type="eggNOG" id="ENOG5030RDG">
    <property type="taxonomic scope" value="Bacteria"/>
</dbReference>
<organism evidence="1 2">
    <name type="scientific">Flavobacterium rivuli WB 3.3-2 = DSM 21788</name>
    <dbReference type="NCBI Taxonomy" id="1121895"/>
    <lineage>
        <taxon>Bacteria</taxon>
        <taxon>Pseudomonadati</taxon>
        <taxon>Bacteroidota</taxon>
        <taxon>Flavobacteriia</taxon>
        <taxon>Flavobacteriales</taxon>
        <taxon>Flavobacteriaceae</taxon>
        <taxon>Flavobacterium</taxon>
    </lineage>
</organism>
<dbReference type="STRING" id="1121895.GCA_000378485_00242"/>
<sequence length="147" mass="16683">MDYYLATEIPNKPYIYFQTTSLTEGALVLPKANLPKPQFGVFPIKIVNGQLENRTPTEMAAFEAEYNLENPLRLYDVKAESLSTQTFAYKGSSYPMFLSARLYYSVMQQTPGDYAVRATTGMTNIAEASRLEFLTAYYTKLKELTQP</sequence>
<dbReference type="OrthoDB" id="1377341at2"/>
<dbReference type="RefSeq" id="WP_020211367.1">
    <property type="nucleotide sequence ID" value="NZ_JRLX01000001.1"/>
</dbReference>
<proteinExistence type="predicted"/>
<evidence type="ECO:0000313" key="1">
    <source>
        <dbReference type="EMBL" id="KGO88370.1"/>
    </source>
</evidence>
<evidence type="ECO:0000313" key="2">
    <source>
        <dbReference type="Proteomes" id="UP000030152"/>
    </source>
</evidence>
<gene>
    <name evidence="1" type="ORF">Q765_00160</name>
</gene>
<protein>
    <submittedName>
        <fullName evidence="1">Uncharacterized protein</fullName>
    </submittedName>
</protein>
<reference evidence="1 2" key="1">
    <citation type="submission" date="2013-09" db="EMBL/GenBank/DDBJ databases">
        <authorList>
            <person name="Zeng Z."/>
            <person name="Chen C."/>
        </authorList>
    </citation>
    <scope>NUCLEOTIDE SEQUENCE [LARGE SCALE GENOMIC DNA]</scope>
    <source>
        <strain evidence="1 2">WB 3.3-2</strain>
    </source>
</reference>
<dbReference type="Proteomes" id="UP000030152">
    <property type="component" value="Unassembled WGS sequence"/>
</dbReference>
<dbReference type="AlphaFoldDB" id="A0A0A2MJ67"/>
<dbReference type="EMBL" id="JRLX01000001">
    <property type="protein sequence ID" value="KGO88370.1"/>
    <property type="molecule type" value="Genomic_DNA"/>
</dbReference>
<comment type="caution">
    <text evidence="1">The sequence shown here is derived from an EMBL/GenBank/DDBJ whole genome shotgun (WGS) entry which is preliminary data.</text>
</comment>
<accession>A0A0A2MJ67</accession>